<dbReference type="PANTHER" id="PTHR31503:SF14">
    <property type="entry name" value="VACUOLAR CALCIUM ION TRANSPORTER"/>
    <property type="match status" value="1"/>
</dbReference>
<evidence type="ECO:0000313" key="11">
    <source>
        <dbReference type="EMBL" id="KAF3802718.1"/>
    </source>
</evidence>
<dbReference type="Gene3D" id="1.20.1420.30">
    <property type="entry name" value="NCX, central ion-binding region"/>
    <property type="match status" value="2"/>
</dbReference>
<feature type="transmembrane region" description="Helical" evidence="9">
    <location>
        <begin position="74"/>
        <end position="96"/>
    </location>
</feature>
<dbReference type="InterPro" id="IPR004713">
    <property type="entry name" value="CaH_exchang"/>
</dbReference>
<keyword evidence="4 9" id="KW-0812">Transmembrane</keyword>
<dbReference type="RefSeq" id="XP_045261877.1">
    <property type="nucleotide sequence ID" value="XM_045413798.1"/>
</dbReference>
<feature type="domain" description="Sodium/calcium exchanger membrane region" evidence="10">
    <location>
        <begin position="331"/>
        <end position="470"/>
    </location>
</feature>
<evidence type="ECO:0000259" key="10">
    <source>
        <dbReference type="Pfam" id="PF01699"/>
    </source>
</evidence>
<gene>
    <name evidence="11" type="ORF">GCG54_00013952</name>
</gene>
<comment type="similarity">
    <text evidence="2">Belongs to the Ca(2+):cation antiporter (CaCA) (TC 2.A.19) family.</text>
</comment>
<evidence type="ECO:0000256" key="2">
    <source>
        <dbReference type="ARBA" id="ARBA00008170"/>
    </source>
</evidence>
<feature type="transmembrane region" description="Helical" evidence="9">
    <location>
        <begin position="429"/>
        <end position="446"/>
    </location>
</feature>
<sequence>ISFATDPAARSPHNMADIHGPRPSEPAGNGGTEHSHESTPLLPTTAFRTVHQTISSRIAHEGESGRSGFHLRHFLVVLWRSSCTASMLVNFLWPMVPIAIVLNCLPGLHLWKFATAYVAVVPSANLLGFAGQEFARKMPKVAGILIETTFGSIVEIILFVVLIVKHNTHEGNGDEGNLIPIIQAAILGSILTNLLLCLGLCFFFGGVRNSSQKFHAIVSEVGTGLLLVAAFGLLIPSAFYSALKAETWPELPGLRVTFHEKFTEGTLQADVLRISQATSIALIVAFFLYIWYQASSQHSIFDEVIEMDEHRDADREEDMEKPKFTMTETALALTISLVLVTLLLIFLVEGIEEVVESGIPDQFLGLILLPLVEKAAEHLTAIDEAWDGVINVALYHCLAPSIQTALFNGPLVVLVGWALGKPMDLNFEIFMIGLLVLSILVVGNFLRDGESNWLEGALLVVVYVIIAIACWYYPNPDVATSNGLEGSKTVDITMTVDTLRQIQQLLATKLED</sequence>
<reference evidence="11" key="2">
    <citation type="submission" date="2020-03" db="EMBL/GenBank/DDBJ databases">
        <authorList>
            <person name="Fu F.-F."/>
            <person name="Chen J."/>
        </authorList>
    </citation>
    <scope>NUCLEOTIDE SEQUENCE</scope>
    <source>
        <strain evidence="11">Lc1</strain>
    </source>
</reference>
<dbReference type="EMBL" id="WVTB01000060">
    <property type="protein sequence ID" value="KAF3802718.1"/>
    <property type="molecule type" value="Genomic_DNA"/>
</dbReference>
<evidence type="ECO:0000256" key="7">
    <source>
        <dbReference type="ARBA" id="ARBA00023136"/>
    </source>
</evidence>
<organism evidence="11 12">
    <name type="scientific">Colletotrichum gloeosporioides</name>
    <name type="common">Anthracnose fungus</name>
    <name type="synonym">Glomerella cingulata</name>
    <dbReference type="NCBI Taxonomy" id="474922"/>
    <lineage>
        <taxon>Eukaryota</taxon>
        <taxon>Fungi</taxon>
        <taxon>Dikarya</taxon>
        <taxon>Ascomycota</taxon>
        <taxon>Pezizomycotina</taxon>
        <taxon>Sordariomycetes</taxon>
        <taxon>Hypocreomycetidae</taxon>
        <taxon>Glomerellales</taxon>
        <taxon>Glomerellaceae</taxon>
        <taxon>Colletotrichum</taxon>
        <taxon>Colletotrichum gloeosporioides species complex</taxon>
    </lineage>
</organism>
<evidence type="ECO:0000256" key="8">
    <source>
        <dbReference type="SAM" id="MobiDB-lite"/>
    </source>
</evidence>
<keyword evidence="3" id="KW-0813">Transport</keyword>
<proteinExistence type="inferred from homology"/>
<feature type="transmembrane region" description="Helical" evidence="9">
    <location>
        <begin position="453"/>
        <end position="474"/>
    </location>
</feature>
<dbReference type="GO" id="GO:0006874">
    <property type="term" value="P:intracellular calcium ion homeostasis"/>
    <property type="evidence" value="ECO:0007669"/>
    <property type="project" value="TreeGrafter"/>
</dbReference>
<feature type="region of interest" description="Disordered" evidence="8">
    <location>
        <begin position="1"/>
        <end position="39"/>
    </location>
</feature>
<dbReference type="GO" id="GO:0000329">
    <property type="term" value="C:fungal-type vacuole membrane"/>
    <property type="evidence" value="ECO:0007669"/>
    <property type="project" value="TreeGrafter"/>
</dbReference>
<dbReference type="AlphaFoldDB" id="A0A8H4CF46"/>
<dbReference type="InterPro" id="IPR044880">
    <property type="entry name" value="NCX_ion-bd_dom_sf"/>
</dbReference>
<evidence type="ECO:0000256" key="9">
    <source>
        <dbReference type="SAM" id="Phobius"/>
    </source>
</evidence>
<dbReference type="InterPro" id="IPR004837">
    <property type="entry name" value="NaCa_Exmemb"/>
</dbReference>
<protein>
    <submittedName>
        <fullName evidence="11">Vacuolar calcium ion transporter</fullName>
    </submittedName>
</protein>
<dbReference type="GeneID" id="69021068"/>
<keyword evidence="5 9" id="KW-1133">Transmembrane helix</keyword>
<feature type="domain" description="Sodium/calcium exchanger membrane region" evidence="10">
    <location>
        <begin position="110"/>
        <end position="293"/>
    </location>
</feature>
<feature type="transmembrane region" description="Helical" evidence="9">
    <location>
        <begin position="329"/>
        <end position="348"/>
    </location>
</feature>
<feature type="transmembrane region" description="Helical" evidence="9">
    <location>
        <begin position="141"/>
        <end position="164"/>
    </location>
</feature>
<evidence type="ECO:0000256" key="3">
    <source>
        <dbReference type="ARBA" id="ARBA00022448"/>
    </source>
</evidence>
<name>A0A8H4CF46_COLGL</name>
<dbReference type="GO" id="GO:0012505">
    <property type="term" value="C:endomembrane system"/>
    <property type="evidence" value="ECO:0007669"/>
    <property type="project" value="UniProtKB-SubCell"/>
</dbReference>
<comment type="caution">
    <text evidence="11">The sequence shown here is derived from an EMBL/GenBank/DDBJ whole genome shotgun (WGS) entry which is preliminary data.</text>
</comment>
<feature type="transmembrane region" description="Helical" evidence="9">
    <location>
        <begin position="274"/>
        <end position="292"/>
    </location>
</feature>
<evidence type="ECO:0000256" key="6">
    <source>
        <dbReference type="ARBA" id="ARBA00023065"/>
    </source>
</evidence>
<feature type="non-terminal residue" evidence="11">
    <location>
        <position position="1"/>
    </location>
</feature>
<keyword evidence="12" id="KW-1185">Reference proteome</keyword>
<dbReference type="Pfam" id="PF01699">
    <property type="entry name" value="Na_Ca_ex"/>
    <property type="match status" value="2"/>
</dbReference>
<evidence type="ECO:0000256" key="5">
    <source>
        <dbReference type="ARBA" id="ARBA00022989"/>
    </source>
</evidence>
<comment type="subcellular location">
    <subcellularLocation>
        <location evidence="1">Endomembrane system</location>
        <topology evidence="1">Multi-pass membrane protein</topology>
    </subcellularLocation>
</comment>
<feature type="transmembrane region" description="Helical" evidence="9">
    <location>
        <begin position="217"/>
        <end position="243"/>
    </location>
</feature>
<dbReference type="GO" id="GO:0015369">
    <property type="term" value="F:calcium:proton antiporter activity"/>
    <property type="evidence" value="ECO:0007669"/>
    <property type="project" value="TreeGrafter"/>
</dbReference>
<dbReference type="PANTHER" id="PTHR31503">
    <property type="entry name" value="VACUOLAR CALCIUM ION TRANSPORTER"/>
    <property type="match status" value="1"/>
</dbReference>
<evidence type="ECO:0000256" key="4">
    <source>
        <dbReference type="ARBA" id="ARBA00022692"/>
    </source>
</evidence>
<keyword evidence="6" id="KW-0406">Ion transport</keyword>
<keyword evidence="7 9" id="KW-0472">Membrane</keyword>
<evidence type="ECO:0000256" key="1">
    <source>
        <dbReference type="ARBA" id="ARBA00004127"/>
    </source>
</evidence>
<dbReference type="Proteomes" id="UP000613401">
    <property type="component" value="Unassembled WGS sequence"/>
</dbReference>
<feature type="transmembrane region" description="Helical" evidence="9">
    <location>
        <begin position="184"/>
        <end position="205"/>
    </location>
</feature>
<reference evidence="11" key="1">
    <citation type="journal article" date="2020" name="Phytopathology">
        <title>Genome sequence and comparative analysis of Colletotrichum gloeosporioides isolated from Liriodendron leaves.</title>
        <authorList>
            <person name="Fu F.F."/>
            <person name="Hao Z."/>
            <person name="Wang P."/>
            <person name="Lu Y."/>
            <person name="Xue L.J."/>
            <person name="Wei G."/>
            <person name="Tian Y."/>
            <person name="Baishi H."/>
            <person name="Xu H."/>
            <person name="Shi J."/>
            <person name="Cheng T."/>
            <person name="Wang G."/>
            <person name="Yi Y."/>
            <person name="Chen J."/>
        </authorList>
    </citation>
    <scope>NUCLEOTIDE SEQUENCE</scope>
    <source>
        <strain evidence="11">Lc1</strain>
    </source>
</reference>
<evidence type="ECO:0000313" key="12">
    <source>
        <dbReference type="Proteomes" id="UP000613401"/>
    </source>
</evidence>
<accession>A0A8H4CF46</accession>
<feature type="transmembrane region" description="Helical" evidence="9">
    <location>
        <begin position="108"/>
        <end position="129"/>
    </location>
</feature>